<dbReference type="Gene3D" id="1.10.3210.10">
    <property type="entry name" value="Hypothetical protein af1432"/>
    <property type="match status" value="1"/>
</dbReference>
<dbReference type="InterPro" id="IPR003607">
    <property type="entry name" value="HD/PDEase_dom"/>
</dbReference>
<dbReference type="InterPro" id="IPR006674">
    <property type="entry name" value="HD_domain"/>
</dbReference>
<accession>A0ABT6NHS9</accession>
<comment type="caution">
    <text evidence="3">The sequence shown here is derived from an EMBL/GenBank/DDBJ whole genome shotgun (WGS) entry which is preliminary data.</text>
</comment>
<reference evidence="3 4" key="1">
    <citation type="submission" date="2023-04" db="EMBL/GenBank/DDBJ databases">
        <title>Fusibacter bizertensis strain WBS, isolated from littoral bottom sediments of the Arctic seas - biochemical and genomic analysis.</title>
        <authorList>
            <person name="Brioukhanov A.L."/>
        </authorList>
    </citation>
    <scope>NUCLEOTIDE SEQUENCE [LARGE SCALE GENOMIC DNA]</scope>
    <source>
        <strain evidence="3 4">WBS</strain>
    </source>
</reference>
<dbReference type="Proteomes" id="UP001158045">
    <property type="component" value="Unassembled WGS sequence"/>
</dbReference>
<dbReference type="Pfam" id="PF01966">
    <property type="entry name" value="HD"/>
    <property type="match status" value="1"/>
</dbReference>
<protein>
    <submittedName>
        <fullName evidence="3">DNTP triphosphohydrolase</fullName>
    </submittedName>
</protein>
<evidence type="ECO:0000256" key="1">
    <source>
        <dbReference type="ARBA" id="ARBA00022801"/>
    </source>
</evidence>
<dbReference type="Pfam" id="PF13286">
    <property type="entry name" value="HD_assoc"/>
    <property type="match status" value="1"/>
</dbReference>
<dbReference type="RefSeq" id="WP_281095824.1">
    <property type="nucleotide sequence ID" value="NZ_JARYZI010000023.1"/>
</dbReference>
<name>A0ABT6NHS9_9FIRM</name>
<feature type="domain" description="HD" evidence="2">
    <location>
        <begin position="72"/>
        <end position="223"/>
    </location>
</feature>
<dbReference type="InterPro" id="IPR026875">
    <property type="entry name" value="PHydrolase_assoc_dom"/>
</dbReference>
<dbReference type="CDD" id="cd00077">
    <property type="entry name" value="HDc"/>
    <property type="match status" value="1"/>
</dbReference>
<dbReference type="PANTHER" id="PTHR11373">
    <property type="entry name" value="DEOXYNUCLEOSIDE TRIPHOSPHATE TRIPHOSPHOHYDROLASE"/>
    <property type="match status" value="1"/>
</dbReference>
<evidence type="ECO:0000259" key="2">
    <source>
        <dbReference type="PROSITE" id="PS51831"/>
    </source>
</evidence>
<dbReference type="NCBIfam" id="TIGR01353">
    <property type="entry name" value="dGTP_triPase"/>
    <property type="match status" value="1"/>
</dbReference>
<dbReference type="InterPro" id="IPR006261">
    <property type="entry name" value="dGTPase"/>
</dbReference>
<dbReference type="SUPFAM" id="SSF109604">
    <property type="entry name" value="HD-domain/PDEase-like"/>
    <property type="match status" value="1"/>
</dbReference>
<dbReference type="EMBL" id="JARYZI010000023">
    <property type="protein sequence ID" value="MDH8679930.1"/>
    <property type="molecule type" value="Genomic_DNA"/>
</dbReference>
<sequence length="434" mass="50565">MSDRGAEYIISQYKKLIDLDKRISKENKYSNQRERNPYQRDYSRILYSTSFRRLQGKMQLMSVDSLRFYRNRLTHSLEVSQIARSIAEKMREILKYEELYQKDMYVIEACSIAHDIGNPPFGHHGETVLNDLSKSFGGFEGNAQTLRILRTLEKKLPSERGLNLTIRTQFAVMKYFNPASSGKKKFIYNDDFEFYDELVNEYGVSPRTLDAQIMDLADEIAYAAHDLEDALALKLFTLDEFRYEFKHYMETKSSDETKDKILLAITKFDELVKNANEVAVDAQNIHSSEEYSHILRRELISNLVNTLVTDIGIVESNEKFRSDTGSKNDYEVNFLNYKELANGLKKFTFICINRQNNVLVYEKIGEKVLRELYQAFIDDKFNSNNMLLPAEFRADTGVSRERSVLDYLAGMMDTFAIETHKKYYGSNALEKLYP</sequence>
<keyword evidence="4" id="KW-1185">Reference proteome</keyword>
<dbReference type="SMART" id="SM00471">
    <property type="entry name" value="HDc"/>
    <property type="match status" value="1"/>
</dbReference>
<proteinExistence type="predicted"/>
<evidence type="ECO:0000313" key="4">
    <source>
        <dbReference type="Proteomes" id="UP001158045"/>
    </source>
</evidence>
<gene>
    <name evidence="3" type="primary">dgt</name>
    <name evidence="3" type="ORF">QE109_17415</name>
</gene>
<evidence type="ECO:0000313" key="3">
    <source>
        <dbReference type="EMBL" id="MDH8679930.1"/>
    </source>
</evidence>
<dbReference type="PANTHER" id="PTHR11373:SF40">
    <property type="entry name" value="DEOXYGUANOSINETRIPHOSPHATE TRIPHOSPHOHYDROLASE-LIKE PROTEIN 2"/>
    <property type="match status" value="1"/>
</dbReference>
<dbReference type="PROSITE" id="PS51831">
    <property type="entry name" value="HD"/>
    <property type="match status" value="1"/>
</dbReference>
<organism evidence="3 4">
    <name type="scientific">Fusibacter bizertensis</name>
    <dbReference type="NCBI Taxonomy" id="1488331"/>
    <lineage>
        <taxon>Bacteria</taxon>
        <taxon>Bacillati</taxon>
        <taxon>Bacillota</taxon>
        <taxon>Clostridia</taxon>
        <taxon>Eubacteriales</taxon>
        <taxon>Eubacteriales Family XII. Incertae Sedis</taxon>
        <taxon>Fusibacter</taxon>
    </lineage>
</organism>
<dbReference type="InterPro" id="IPR050135">
    <property type="entry name" value="dGTPase-like"/>
</dbReference>
<keyword evidence="1" id="KW-0378">Hydrolase</keyword>